<accession>A0A5J4ZN83</accession>
<proteinExistence type="predicted"/>
<dbReference type="AlphaFoldDB" id="A0A5J4ZN83"/>
<keyword evidence="2" id="KW-1185">Reference proteome</keyword>
<protein>
    <submittedName>
        <fullName evidence="1">Uncharacterized protein</fullName>
    </submittedName>
</protein>
<organism evidence="1 2">
    <name type="scientific">Nyssa sinensis</name>
    <dbReference type="NCBI Taxonomy" id="561372"/>
    <lineage>
        <taxon>Eukaryota</taxon>
        <taxon>Viridiplantae</taxon>
        <taxon>Streptophyta</taxon>
        <taxon>Embryophyta</taxon>
        <taxon>Tracheophyta</taxon>
        <taxon>Spermatophyta</taxon>
        <taxon>Magnoliopsida</taxon>
        <taxon>eudicotyledons</taxon>
        <taxon>Gunneridae</taxon>
        <taxon>Pentapetalae</taxon>
        <taxon>asterids</taxon>
        <taxon>Cornales</taxon>
        <taxon>Nyssaceae</taxon>
        <taxon>Nyssa</taxon>
    </lineage>
</organism>
<dbReference type="Proteomes" id="UP000325577">
    <property type="component" value="Linkage Group LG6"/>
</dbReference>
<gene>
    <name evidence="1" type="ORF">F0562_013696</name>
</gene>
<sequence length="78" mass="8888">MVDMAEDDPPFFSTINLMDCEGTKFGRALQSLDSYGFLFLPLQEEKEYAVEKKEREPVAVQAESFLDYDKKLGSGQSR</sequence>
<evidence type="ECO:0000313" key="2">
    <source>
        <dbReference type="Proteomes" id="UP000325577"/>
    </source>
</evidence>
<dbReference type="EMBL" id="CM018049">
    <property type="protein sequence ID" value="KAA8519429.1"/>
    <property type="molecule type" value="Genomic_DNA"/>
</dbReference>
<evidence type="ECO:0000313" key="1">
    <source>
        <dbReference type="EMBL" id="KAA8519429.1"/>
    </source>
</evidence>
<reference evidence="1 2" key="1">
    <citation type="submission" date="2019-09" db="EMBL/GenBank/DDBJ databases">
        <title>A chromosome-level genome assembly of the Chinese tupelo Nyssa sinensis.</title>
        <authorList>
            <person name="Yang X."/>
            <person name="Kang M."/>
            <person name="Yang Y."/>
            <person name="Xiong H."/>
            <person name="Wang M."/>
            <person name="Zhang Z."/>
            <person name="Wang Z."/>
            <person name="Wu H."/>
            <person name="Ma T."/>
            <person name="Liu J."/>
            <person name="Xi Z."/>
        </authorList>
    </citation>
    <scope>NUCLEOTIDE SEQUENCE [LARGE SCALE GENOMIC DNA]</scope>
    <source>
        <strain evidence="1">J267</strain>
        <tissue evidence="1">Leaf</tissue>
    </source>
</reference>
<name>A0A5J4ZN83_9ASTE</name>